<dbReference type="Proteomes" id="UP000503017">
    <property type="component" value="Chromosome"/>
</dbReference>
<dbReference type="AlphaFoldDB" id="A0A6M7X583"/>
<name>A0A6M7X583_RHILI</name>
<sequence length="71" mass="7610">MSNRETARSHALGTRVADLKTRMQKARISESEMKTFQKVAATMADGQGGIDGDDLIAVSFVAGNLLDKSNP</sequence>
<organism evidence="1 2">
    <name type="scientific">Mesorhizobium loti R88b</name>
    <dbReference type="NCBI Taxonomy" id="935548"/>
    <lineage>
        <taxon>Bacteria</taxon>
        <taxon>Pseudomonadati</taxon>
        <taxon>Pseudomonadota</taxon>
        <taxon>Alphaproteobacteria</taxon>
        <taxon>Hyphomicrobiales</taxon>
        <taxon>Phyllobacteriaceae</taxon>
        <taxon>Mesorhizobium</taxon>
    </lineage>
</organism>
<proteinExistence type="predicted"/>
<evidence type="ECO:0000313" key="2">
    <source>
        <dbReference type="Proteomes" id="UP000503017"/>
    </source>
</evidence>
<dbReference type="RefSeq" id="WP_027034312.1">
    <property type="nucleotide sequence ID" value="NZ_CP033367.1"/>
</dbReference>
<evidence type="ECO:0000313" key="1">
    <source>
        <dbReference type="EMBL" id="QKD06611.1"/>
    </source>
</evidence>
<dbReference type="EMBL" id="CP033367">
    <property type="protein sequence ID" value="QKD06611.1"/>
    <property type="molecule type" value="Genomic_DNA"/>
</dbReference>
<gene>
    <name evidence="1" type="ORF">EB235_27475</name>
</gene>
<protein>
    <submittedName>
        <fullName evidence="1">Uncharacterized protein</fullName>
    </submittedName>
</protein>
<accession>A0A6M7X583</accession>
<reference evidence="1 2" key="1">
    <citation type="submission" date="2018-10" db="EMBL/GenBank/DDBJ databases">
        <authorList>
            <person name="Perry B.J."/>
            <person name="Sullivan J.T."/>
            <person name="Murphy R.J.T."/>
            <person name="Ramsay J.P."/>
            <person name="Ronson C.W."/>
        </authorList>
    </citation>
    <scope>NUCLEOTIDE SEQUENCE [LARGE SCALE GENOMIC DNA]</scope>
    <source>
        <strain evidence="1 2">R88b</strain>
    </source>
</reference>